<evidence type="ECO:0000256" key="1">
    <source>
        <dbReference type="ARBA" id="ARBA00003035"/>
    </source>
</evidence>
<keyword evidence="5" id="KW-0690">Ribosome biogenesis</keyword>
<organism evidence="10 11">
    <name type="scientific">Dimargaris verticillata</name>
    <dbReference type="NCBI Taxonomy" id="2761393"/>
    <lineage>
        <taxon>Eukaryota</taxon>
        <taxon>Fungi</taxon>
        <taxon>Fungi incertae sedis</taxon>
        <taxon>Zoopagomycota</taxon>
        <taxon>Kickxellomycotina</taxon>
        <taxon>Dimargaritomycetes</taxon>
        <taxon>Dimargaritales</taxon>
        <taxon>Dimargaritaceae</taxon>
        <taxon>Dimargaris</taxon>
    </lineage>
</organism>
<gene>
    <name evidence="10" type="ORF">H4R34_002767</name>
</gene>
<keyword evidence="7" id="KW-0687">Ribonucleoprotein</keyword>
<evidence type="ECO:0000256" key="3">
    <source>
        <dbReference type="ARBA" id="ARBA00006256"/>
    </source>
</evidence>
<feature type="region of interest" description="Disordered" evidence="8">
    <location>
        <begin position="1"/>
        <end position="33"/>
    </location>
</feature>
<feature type="domain" description="Ribosome-assembly protein 3 C-terminal" evidence="9">
    <location>
        <begin position="192"/>
        <end position="237"/>
    </location>
</feature>
<evidence type="ECO:0000256" key="5">
    <source>
        <dbReference type="ARBA" id="ARBA00022517"/>
    </source>
</evidence>
<evidence type="ECO:0000256" key="2">
    <source>
        <dbReference type="ARBA" id="ARBA00004604"/>
    </source>
</evidence>
<evidence type="ECO:0000259" key="9">
    <source>
        <dbReference type="Pfam" id="PF14615"/>
    </source>
</evidence>
<dbReference type="GO" id="GO:0000027">
    <property type="term" value="P:ribosomal large subunit assembly"/>
    <property type="evidence" value="ECO:0007669"/>
    <property type="project" value="TreeGrafter"/>
</dbReference>
<dbReference type="Proteomes" id="UP001151582">
    <property type="component" value="Unassembled WGS sequence"/>
</dbReference>
<evidence type="ECO:0000313" key="10">
    <source>
        <dbReference type="EMBL" id="KAJ1979591.1"/>
    </source>
</evidence>
<reference evidence="10" key="1">
    <citation type="submission" date="2022-07" db="EMBL/GenBank/DDBJ databases">
        <title>Phylogenomic reconstructions and comparative analyses of Kickxellomycotina fungi.</title>
        <authorList>
            <person name="Reynolds N.K."/>
            <person name="Stajich J.E."/>
            <person name="Barry K."/>
            <person name="Grigoriev I.V."/>
            <person name="Crous P."/>
            <person name="Smith M.E."/>
        </authorList>
    </citation>
    <scope>NUCLEOTIDE SEQUENCE</scope>
    <source>
        <strain evidence="10">RSA 567</strain>
    </source>
</reference>
<dbReference type="AlphaFoldDB" id="A0A9W8B3C8"/>
<evidence type="ECO:0000256" key="6">
    <source>
        <dbReference type="ARBA" id="ARBA00023242"/>
    </source>
</evidence>
<sequence>MGTSKTKTSQAGSDNESMAGAVSSKHHSANSEVSHAAVTQAAVDEIQVLLSCVSQQIENSHCDSAARQTNGRISDVVDAAERIAQVDCTEARQLKQGSLQALHQLSRDMQQWLGQTANSHDTLQNTIHSTLSDPHSANTSKLALTGLWDQVHSLTNRLLLQVDAAQPWTATKNTLSSDTTNTASIDQIRKQFKTFYLAQMTSVFGDDLDILRESNHITEDRLEVLIDTLESGVLAFDEDEQRMTVESLQ</sequence>
<accession>A0A9W8B3C8</accession>
<evidence type="ECO:0000313" key="11">
    <source>
        <dbReference type="Proteomes" id="UP001151582"/>
    </source>
</evidence>
<proteinExistence type="inferred from homology"/>
<dbReference type="OrthoDB" id="69550at2759"/>
<evidence type="ECO:0000256" key="7">
    <source>
        <dbReference type="ARBA" id="ARBA00023274"/>
    </source>
</evidence>
<comment type="caution">
    <text evidence="10">The sequence shown here is derived from an EMBL/GenBank/DDBJ whole genome shotgun (WGS) entry which is preliminary data.</text>
</comment>
<dbReference type="GO" id="GO:0005730">
    <property type="term" value="C:nucleolus"/>
    <property type="evidence" value="ECO:0007669"/>
    <property type="project" value="UniProtKB-SubCell"/>
</dbReference>
<dbReference type="InterPro" id="IPR028217">
    <property type="entry name" value="Rsa3_C"/>
</dbReference>
<evidence type="ECO:0000256" key="8">
    <source>
        <dbReference type="SAM" id="MobiDB-lite"/>
    </source>
</evidence>
<dbReference type="InterPro" id="IPR051898">
    <property type="entry name" value="Ribosome_Assembly_3"/>
</dbReference>
<evidence type="ECO:0000256" key="4">
    <source>
        <dbReference type="ARBA" id="ARBA00015339"/>
    </source>
</evidence>
<comment type="subcellular location">
    <subcellularLocation>
        <location evidence="2">Nucleus</location>
        <location evidence="2">Nucleolus</location>
    </subcellularLocation>
</comment>
<comment type="function">
    <text evidence="1">Required for efficient biogenesis of the 60S ribosomal subunit.</text>
</comment>
<name>A0A9W8B3C8_9FUNG</name>
<feature type="compositionally biased region" description="Polar residues" evidence="8">
    <location>
        <begin position="1"/>
        <end position="16"/>
    </location>
</feature>
<protein>
    <recommendedName>
        <fullName evidence="4">Ribosome assembly protein 3</fullName>
    </recommendedName>
</protein>
<dbReference type="PANTHER" id="PTHR28127:SF1">
    <property type="entry name" value="RIBOSOME ASSEMBLY PROTEIN 3"/>
    <property type="match status" value="1"/>
</dbReference>
<keyword evidence="6" id="KW-0539">Nucleus</keyword>
<keyword evidence="11" id="KW-1185">Reference proteome</keyword>
<dbReference type="PANTHER" id="PTHR28127">
    <property type="entry name" value="RIBOSOME ASSEMBLY PROTEIN 3"/>
    <property type="match status" value="1"/>
</dbReference>
<dbReference type="GO" id="GO:0030687">
    <property type="term" value="C:preribosome, large subunit precursor"/>
    <property type="evidence" value="ECO:0007669"/>
    <property type="project" value="TreeGrafter"/>
</dbReference>
<comment type="similarity">
    <text evidence="3">Belongs to the RSA3 family.</text>
</comment>
<dbReference type="Pfam" id="PF14615">
    <property type="entry name" value="Rsa3"/>
    <property type="match status" value="1"/>
</dbReference>
<dbReference type="EMBL" id="JANBQB010000211">
    <property type="protein sequence ID" value="KAJ1979591.1"/>
    <property type="molecule type" value="Genomic_DNA"/>
</dbReference>